<protein>
    <submittedName>
        <fullName evidence="1">Uncharacterized protein</fullName>
    </submittedName>
</protein>
<name>X7EK00_9RHOB</name>
<sequence>MKTLTVGGVDYRSLSDTVFRQRKGDKLDKNTPFGLESER</sequence>
<dbReference type="EMBL" id="JALZ01000005">
    <property type="protein sequence ID" value="ETX15501.1"/>
    <property type="molecule type" value="Genomic_DNA"/>
</dbReference>
<reference evidence="1 2" key="1">
    <citation type="submission" date="2014-01" db="EMBL/GenBank/DDBJ databases">
        <title>Roseivivax halodurans JCM 10272 Genome Sequencing.</title>
        <authorList>
            <person name="Lai Q."/>
            <person name="Li G."/>
            <person name="Shao Z."/>
        </authorList>
    </citation>
    <scope>NUCLEOTIDE SEQUENCE [LARGE SCALE GENOMIC DNA]</scope>
    <source>
        <strain evidence="1 2">JCM 10272</strain>
    </source>
</reference>
<gene>
    <name evidence="1" type="ORF">OCH239_16400</name>
</gene>
<dbReference type="AlphaFoldDB" id="X7EK00"/>
<organism evidence="1 2">
    <name type="scientific">Roseivivax halodurans JCM 10272</name>
    <dbReference type="NCBI Taxonomy" id="1449350"/>
    <lineage>
        <taxon>Bacteria</taxon>
        <taxon>Pseudomonadati</taxon>
        <taxon>Pseudomonadota</taxon>
        <taxon>Alphaproteobacteria</taxon>
        <taxon>Rhodobacterales</taxon>
        <taxon>Roseobacteraceae</taxon>
        <taxon>Roseivivax</taxon>
    </lineage>
</organism>
<evidence type="ECO:0000313" key="1">
    <source>
        <dbReference type="EMBL" id="ETX15501.1"/>
    </source>
</evidence>
<dbReference type="Proteomes" id="UP000022447">
    <property type="component" value="Unassembled WGS sequence"/>
</dbReference>
<accession>X7EK00</accession>
<keyword evidence="2" id="KW-1185">Reference proteome</keyword>
<comment type="caution">
    <text evidence="1">The sequence shown here is derived from an EMBL/GenBank/DDBJ whole genome shotgun (WGS) entry which is preliminary data.</text>
</comment>
<evidence type="ECO:0000313" key="2">
    <source>
        <dbReference type="Proteomes" id="UP000022447"/>
    </source>
</evidence>
<proteinExistence type="predicted"/>